<dbReference type="PANTHER" id="PTHR32024:SF3">
    <property type="entry name" value="TRK SYSTEM POTASSIUM UPTAKE PROTEIN"/>
    <property type="match status" value="1"/>
</dbReference>
<accession>A0ABZ2C2W1</accession>
<dbReference type="Proteomes" id="UP001330434">
    <property type="component" value="Chromosome"/>
</dbReference>
<keyword evidence="3" id="KW-1003">Cell membrane</keyword>
<dbReference type="EMBL" id="CP133270">
    <property type="protein sequence ID" value="WVX66789.1"/>
    <property type="molecule type" value="Genomic_DNA"/>
</dbReference>
<evidence type="ECO:0000313" key="10">
    <source>
        <dbReference type="Proteomes" id="UP001330434"/>
    </source>
</evidence>
<evidence type="ECO:0000256" key="2">
    <source>
        <dbReference type="ARBA" id="ARBA00022448"/>
    </source>
</evidence>
<keyword evidence="5 8" id="KW-1133">Transmembrane helix</keyword>
<keyword evidence="4 8" id="KW-0812">Transmembrane</keyword>
<sequence length="146" mass="15812">MFVGGCTGSTAGGVKIFRYQILLLAARLQMRHLRHPHRVNVPHYNRQPLNDEVFSAVLGFFALYLICYALLALGLSLSGLDILSSLSGSAMALGNVGVGIGPIINASGNLSNMPEFAKWLLMVGMIVGRLELLTVLILLTPNFWKS</sequence>
<keyword evidence="6" id="KW-0406">Ion transport</keyword>
<keyword evidence="2" id="KW-0813">Transport</keyword>
<dbReference type="InterPro" id="IPR003445">
    <property type="entry name" value="Cat_transpt"/>
</dbReference>
<proteinExistence type="predicted"/>
<keyword evidence="10" id="KW-1185">Reference proteome</keyword>
<evidence type="ECO:0000256" key="7">
    <source>
        <dbReference type="ARBA" id="ARBA00023136"/>
    </source>
</evidence>
<evidence type="ECO:0000256" key="3">
    <source>
        <dbReference type="ARBA" id="ARBA00022475"/>
    </source>
</evidence>
<comment type="subcellular location">
    <subcellularLocation>
        <location evidence="1">Cell membrane</location>
        <topology evidence="1">Multi-pass membrane protein</topology>
    </subcellularLocation>
</comment>
<name>A0ABZ2C2W1_9PROT</name>
<evidence type="ECO:0000256" key="4">
    <source>
        <dbReference type="ARBA" id="ARBA00022692"/>
    </source>
</evidence>
<protein>
    <submittedName>
        <fullName evidence="9">Trk system potassium uptake protein TrkH</fullName>
    </submittedName>
</protein>
<feature type="transmembrane region" description="Helical" evidence="8">
    <location>
        <begin position="116"/>
        <end position="139"/>
    </location>
</feature>
<keyword evidence="7 8" id="KW-0472">Membrane</keyword>
<organism evidence="9 10">
    <name type="scientific">Candidatus Bealeia paramacronuclearis</name>
    <dbReference type="NCBI Taxonomy" id="1921001"/>
    <lineage>
        <taxon>Bacteria</taxon>
        <taxon>Pseudomonadati</taxon>
        <taxon>Pseudomonadota</taxon>
        <taxon>Alphaproteobacteria</taxon>
        <taxon>Holosporales</taxon>
        <taxon>Holosporaceae</taxon>
        <taxon>Candidatus Bealeia</taxon>
    </lineage>
</organism>
<evidence type="ECO:0000256" key="6">
    <source>
        <dbReference type="ARBA" id="ARBA00023065"/>
    </source>
</evidence>
<feature type="transmembrane region" description="Helical" evidence="8">
    <location>
        <begin position="82"/>
        <end position="104"/>
    </location>
</feature>
<evidence type="ECO:0000256" key="5">
    <source>
        <dbReference type="ARBA" id="ARBA00022989"/>
    </source>
</evidence>
<evidence type="ECO:0000256" key="1">
    <source>
        <dbReference type="ARBA" id="ARBA00004651"/>
    </source>
</evidence>
<evidence type="ECO:0000256" key="8">
    <source>
        <dbReference type="SAM" id="Phobius"/>
    </source>
</evidence>
<feature type="transmembrane region" description="Helical" evidence="8">
    <location>
        <begin position="53"/>
        <end position="75"/>
    </location>
</feature>
<gene>
    <name evidence="9" type="ORF">Bealeia1_00974</name>
</gene>
<dbReference type="PANTHER" id="PTHR32024">
    <property type="entry name" value="TRK SYSTEM POTASSIUM UPTAKE PROTEIN TRKG-RELATED"/>
    <property type="match status" value="1"/>
</dbReference>
<reference evidence="9 10" key="1">
    <citation type="journal article" date="2024" name="Environ. Microbiol.">
        <title>Novel evolutionary insights on the interactions of the Holosporales (Alphaproteobacteria) with eukaryotic hosts from comparative genomics.</title>
        <authorList>
            <person name="Giovannini M."/>
            <person name="Petroni G."/>
            <person name="Castelli M."/>
        </authorList>
    </citation>
    <scope>NUCLEOTIDE SEQUENCE [LARGE SCALE GENOMIC DNA]</scope>
    <source>
        <strain evidence="9 10">US_Bl 15I1</strain>
    </source>
</reference>
<evidence type="ECO:0000313" key="9">
    <source>
        <dbReference type="EMBL" id="WVX66789.1"/>
    </source>
</evidence>
<dbReference type="Pfam" id="PF02386">
    <property type="entry name" value="TrkH"/>
    <property type="match status" value="1"/>
</dbReference>